<dbReference type="SMART" id="SM00154">
    <property type="entry name" value="ZnF_AN1"/>
    <property type="match status" value="1"/>
</dbReference>
<gene>
    <name evidence="7" type="ORF">FWILDA_LOCUS1486</name>
</gene>
<feature type="domain" description="AN1-type" evidence="6">
    <location>
        <begin position="86"/>
        <end position="135"/>
    </location>
</feature>
<keyword evidence="3" id="KW-0862">Zinc</keyword>
<evidence type="ECO:0000313" key="8">
    <source>
        <dbReference type="Proteomes" id="UP001153678"/>
    </source>
</evidence>
<dbReference type="Gene3D" id="4.10.1110.10">
    <property type="entry name" value="AN1-like Zinc finger"/>
    <property type="match status" value="1"/>
</dbReference>
<feature type="region of interest" description="Disordered" evidence="5">
    <location>
        <begin position="150"/>
        <end position="192"/>
    </location>
</feature>
<feature type="compositionally biased region" description="Polar residues" evidence="5">
    <location>
        <begin position="12"/>
        <end position="22"/>
    </location>
</feature>
<keyword evidence="2 4" id="KW-0863">Zinc-finger</keyword>
<feature type="compositionally biased region" description="Polar residues" evidence="5">
    <location>
        <begin position="151"/>
        <end position="163"/>
    </location>
</feature>
<reference evidence="7" key="1">
    <citation type="submission" date="2022-08" db="EMBL/GenBank/DDBJ databases">
        <authorList>
            <person name="Kallberg Y."/>
            <person name="Tangrot J."/>
            <person name="Rosling A."/>
        </authorList>
    </citation>
    <scope>NUCLEOTIDE SEQUENCE</scope>
    <source>
        <strain evidence="7">Wild A</strain>
    </source>
</reference>
<dbReference type="GO" id="GO:0008270">
    <property type="term" value="F:zinc ion binding"/>
    <property type="evidence" value="ECO:0007669"/>
    <property type="project" value="UniProtKB-KW"/>
</dbReference>
<dbReference type="InterPro" id="IPR035896">
    <property type="entry name" value="AN1-like_Znf"/>
</dbReference>
<dbReference type="Proteomes" id="UP001153678">
    <property type="component" value="Unassembled WGS sequence"/>
</dbReference>
<evidence type="ECO:0000256" key="5">
    <source>
        <dbReference type="SAM" id="MobiDB-lite"/>
    </source>
</evidence>
<dbReference type="OrthoDB" id="431929at2759"/>
<evidence type="ECO:0000256" key="1">
    <source>
        <dbReference type="ARBA" id="ARBA00022723"/>
    </source>
</evidence>
<feature type="compositionally biased region" description="Basic and acidic residues" evidence="5">
    <location>
        <begin position="165"/>
        <end position="192"/>
    </location>
</feature>
<proteinExistence type="predicted"/>
<sequence>MENNDVIEEIPKTTSDQINDNVNKSESSSKSRKKKKKHKKSTIESKANTNVNKDDLDEIVEFILRQVDYLFIFTSLDKNIHSNENPTTTKTCSVPKCKTSKAIMDFTCQYCNMKYCMAHRHPEAHSPKCVEKARIAAHSNFKQESIRVISQERNNPGSTNAKGFSTDKSKEELKKRYKEKLDKARRNERGGL</sequence>
<dbReference type="InterPro" id="IPR000058">
    <property type="entry name" value="Znf_AN1"/>
</dbReference>
<evidence type="ECO:0000256" key="2">
    <source>
        <dbReference type="ARBA" id="ARBA00022771"/>
    </source>
</evidence>
<comment type="caution">
    <text evidence="7">The sequence shown here is derived from an EMBL/GenBank/DDBJ whole genome shotgun (WGS) entry which is preliminary data.</text>
</comment>
<protein>
    <submittedName>
        <fullName evidence="7">16620_t:CDS:1</fullName>
    </submittedName>
</protein>
<feature type="region of interest" description="Disordered" evidence="5">
    <location>
        <begin position="1"/>
        <end position="46"/>
    </location>
</feature>
<evidence type="ECO:0000256" key="3">
    <source>
        <dbReference type="ARBA" id="ARBA00022833"/>
    </source>
</evidence>
<dbReference type="Pfam" id="PF01428">
    <property type="entry name" value="zf-AN1"/>
    <property type="match status" value="1"/>
</dbReference>
<keyword evidence="1" id="KW-0479">Metal-binding</keyword>
<evidence type="ECO:0000313" key="7">
    <source>
        <dbReference type="EMBL" id="CAI2164278.1"/>
    </source>
</evidence>
<accession>A0A9W4SCQ4</accession>
<evidence type="ECO:0000259" key="6">
    <source>
        <dbReference type="PROSITE" id="PS51039"/>
    </source>
</evidence>
<dbReference type="AlphaFoldDB" id="A0A9W4SCQ4"/>
<name>A0A9W4SCQ4_9GLOM</name>
<organism evidence="7 8">
    <name type="scientific">Funneliformis geosporum</name>
    <dbReference type="NCBI Taxonomy" id="1117311"/>
    <lineage>
        <taxon>Eukaryota</taxon>
        <taxon>Fungi</taxon>
        <taxon>Fungi incertae sedis</taxon>
        <taxon>Mucoromycota</taxon>
        <taxon>Glomeromycotina</taxon>
        <taxon>Glomeromycetes</taxon>
        <taxon>Glomerales</taxon>
        <taxon>Glomeraceae</taxon>
        <taxon>Funneliformis</taxon>
    </lineage>
</organism>
<dbReference type="SUPFAM" id="SSF118310">
    <property type="entry name" value="AN1-like Zinc finger"/>
    <property type="match status" value="1"/>
</dbReference>
<dbReference type="EMBL" id="CAMKVN010000145">
    <property type="protein sequence ID" value="CAI2164278.1"/>
    <property type="molecule type" value="Genomic_DNA"/>
</dbReference>
<feature type="compositionally biased region" description="Basic residues" evidence="5">
    <location>
        <begin position="30"/>
        <end position="40"/>
    </location>
</feature>
<evidence type="ECO:0000256" key="4">
    <source>
        <dbReference type="PROSITE-ProRule" id="PRU00449"/>
    </source>
</evidence>
<dbReference type="PROSITE" id="PS51039">
    <property type="entry name" value="ZF_AN1"/>
    <property type="match status" value="1"/>
</dbReference>
<keyword evidence="8" id="KW-1185">Reference proteome</keyword>